<evidence type="ECO:0000256" key="2">
    <source>
        <dbReference type="ARBA" id="ARBA00004236"/>
    </source>
</evidence>
<dbReference type="Pfam" id="PF00905">
    <property type="entry name" value="Transpeptidase"/>
    <property type="match status" value="1"/>
</dbReference>
<feature type="region of interest" description="Disordered" evidence="25">
    <location>
        <begin position="757"/>
        <end position="790"/>
    </location>
</feature>
<feature type="transmembrane region" description="Helical" evidence="26">
    <location>
        <begin position="28"/>
        <end position="50"/>
    </location>
</feature>
<dbReference type="GO" id="GO:0008360">
    <property type="term" value="P:regulation of cell shape"/>
    <property type="evidence" value="ECO:0007669"/>
    <property type="project" value="UniProtKB-UniRule"/>
</dbReference>
<evidence type="ECO:0000256" key="16">
    <source>
        <dbReference type="ARBA" id="ARBA00023251"/>
    </source>
</evidence>
<organism evidence="30 32">
    <name type="scientific">Aliidiomarina maris</name>
    <dbReference type="NCBI Taxonomy" id="531312"/>
    <lineage>
        <taxon>Bacteria</taxon>
        <taxon>Pseudomonadati</taxon>
        <taxon>Pseudomonadota</taxon>
        <taxon>Gammaproteobacteria</taxon>
        <taxon>Alteromonadales</taxon>
        <taxon>Idiomarinaceae</taxon>
        <taxon>Aliidiomarina</taxon>
    </lineage>
</organism>
<comment type="pathway">
    <text evidence="3 23">Cell wall biogenesis; peptidoglycan biosynthesis.</text>
</comment>
<keyword evidence="33" id="KW-1185">Reference proteome</keyword>
<evidence type="ECO:0000256" key="19">
    <source>
        <dbReference type="ARBA" id="ARBA00032454"/>
    </source>
</evidence>
<dbReference type="PANTHER" id="PTHR32282:SF11">
    <property type="entry name" value="PENICILLIN-BINDING PROTEIN 1B"/>
    <property type="match status" value="1"/>
</dbReference>
<evidence type="ECO:0000313" key="30">
    <source>
        <dbReference type="EMBL" id="RAJ94968.1"/>
    </source>
</evidence>
<reference evidence="31 33" key="1">
    <citation type="journal article" date="2018" name="Front. Microbiol.">
        <title>Genome-Based Analysis Reveals the Taxonomy and Diversity of the Family Idiomarinaceae.</title>
        <authorList>
            <person name="Liu Y."/>
            <person name="Lai Q."/>
            <person name="Shao Z."/>
        </authorList>
    </citation>
    <scope>NUCLEOTIDE SEQUENCE [LARGE SCALE GENOMIC DNA]</scope>
    <source>
        <strain evidence="31 33">CF12-14</strain>
    </source>
</reference>
<comment type="similarity">
    <text evidence="5 23">In the N-terminal section; belongs to the glycosyltransferase 51 family.</text>
</comment>
<dbReference type="Pfam" id="PF14814">
    <property type="entry name" value="UB2H"/>
    <property type="match status" value="1"/>
</dbReference>
<dbReference type="GO" id="GO:0009252">
    <property type="term" value="P:peptidoglycan biosynthetic process"/>
    <property type="evidence" value="ECO:0007669"/>
    <property type="project" value="UniProtKB-UniRule"/>
</dbReference>
<comment type="similarity">
    <text evidence="4 23">In the C-terminal section; belongs to the transpeptidase family.</text>
</comment>
<evidence type="ECO:0000256" key="17">
    <source>
        <dbReference type="ARBA" id="ARBA00023268"/>
    </source>
</evidence>
<dbReference type="Gene3D" id="3.30.2060.10">
    <property type="entry name" value="Penicillin-binding protein 1b domain"/>
    <property type="match status" value="1"/>
</dbReference>
<dbReference type="GO" id="GO:0008955">
    <property type="term" value="F:peptidoglycan glycosyltransferase activity"/>
    <property type="evidence" value="ECO:0007669"/>
    <property type="project" value="UniProtKB-UniRule"/>
</dbReference>
<evidence type="ECO:0000256" key="26">
    <source>
        <dbReference type="SAM" id="Phobius"/>
    </source>
</evidence>
<evidence type="ECO:0000256" key="1">
    <source>
        <dbReference type="ARBA" id="ARBA00002624"/>
    </source>
</evidence>
<dbReference type="Pfam" id="PF00912">
    <property type="entry name" value="Transgly"/>
    <property type="match status" value="1"/>
</dbReference>
<keyword evidence="7" id="KW-1003">Cell membrane</keyword>
<dbReference type="SUPFAM" id="SSF56601">
    <property type="entry name" value="beta-lactamase/transpeptidase-like"/>
    <property type="match status" value="1"/>
</dbReference>
<evidence type="ECO:0000256" key="5">
    <source>
        <dbReference type="ARBA" id="ARBA00007739"/>
    </source>
</evidence>
<evidence type="ECO:0000256" key="22">
    <source>
        <dbReference type="NCBIfam" id="TIGR02071"/>
    </source>
</evidence>
<keyword evidence="16" id="KW-0046">Antibiotic resistance</keyword>
<dbReference type="GO" id="GO:0008658">
    <property type="term" value="F:penicillin binding"/>
    <property type="evidence" value="ECO:0007669"/>
    <property type="project" value="UniProtKB-UniRule"/>
</dbReference>
<evidence type="ECO:0000256" key="20">
    <source>
        <dbReference type="ARBA" id="ARBA00034000"/>
    </source>
</evidence>
<dbReference type="GO" id="GO:0009274">
    <property type="term" value="C:peptidoglycan-based cell wall"/>
    <property type="evidence" value="ECO:0007669"/>
    <property type="project" value="UniProtKB-UniRule"/>
</dbReference>
<protein>
    <recommendedName>
        <fullName evidence="6 22">Penicillin-binding protein 1B</fullName>
        <shortName evidence="23">PBP-1b</shortName>
        <shortName evidence="23">PBP1b</shortName>
    </recommendedName>
    <alternativeName>
        <fullName evidence="19 23">Murein polymerase</fullName>
    </alternativeName>
</protein>
<comment type="catalytic activity">
    <reaction evidence="20">
        <text>Preferential cleavage: (Ac)2-L-Lys-D-Ala-|-D-Ala. Also transpeptidation of peptidyl-alanyl moieties that are N-acyl substituents of D-alanine.</text>
        <dbReference type="EC" id="3.4.16.4"/>
    </reaction>
</comment>
<dbReference type="Gene3D" id="1.10.3810.10">
    <property type="entry name" value="Biosynthetic peptidoglycan transglycosylase-like"/>
    <property type="match status" value="1"/>
</dbReference>
<dbReference type="GO" id="GO:0005886">
    <property type="term" value="C:plasma membrane"/>
    <property type="evidence" value="ECO:0007669"/>
    <property type="project" value="UniProtKB-SubCell"/>
</dbReference>
<dbReference type="Proteomes" id="UP000287865">
    <property type="component" value="Unassembled WGS sequence"/>
</dbReference>
<keyword evidence="17" id="KW-0511">Multifunctional enzyme</keyword>
<feature type="domain" description="Bifunctional transglycosylase second" evidence="29">
    <location>
        <begin position="77"/>
        <end position="165"/>
    </location>
</feature>
<evidence type="ECO:0000256" key="24">
    <source>
        <dbReference type="PIRSR" id="PIRSR002799-1"/>
    </source>
</evidence>
<evidence type="ECO:0000256" key="21">
    <source>
        <dbReference type="ARBA" id="ARBA00049902"/>
    </source>
</evidence>
<dbReference type="GO" id="GO:0009002">
    <property type="term" value="F:serine-type D-Ala-D-Ala carboxypeptidase activity"/>
    <property type="evidence" value="ECO:0007669"/>
    <property type="project" value="UniProtKB-EC"/>
</dbReference>
<dbReference type="InterPro" id="IPR012338">
    <property type="entry name" value="Beta-lactam/transpept-like"/>
</dbReference>
<comment type="function">
    <text evidence="1 23">Cell wall formation. Synthesis of cross-linked peptidoglycan from the lipid intermediates. The enzyme has a penicillin-insensitive transglycosylase N-terminal domain (formation of linear glycan strands) and a penicillin-sensitive transpeptidase C-terminal domain (cross-linking of the peptide subunits).</text>
</comment>
<evidence type="ECO:0000256" key="3">
    <source>
        <dbReference type="ARBA" id="ARBA00004752"/>
    </source>
</evidence>
<keyword evidence="8" id="KW-0121">Carboxypeptidase</keyword>
<keyword evidence="9" id="KW-0645">Protease</keyword>
<dbReference type="InterPro" id="IPR036950">
    <property type="entry name" value="PBP_transglycosylase"/>
</dbReference>
<dbReference type="Gene3D" id="1.20.5.100">
    <property type="entry name" value="Cytochrome c1, transmembrane anchor, C-terminal"/>
    <property type="match status" value="1"/>
</dbReference>
<dbReference type="InterPro" id="IPR023346">
    <property type="entry name" value="Lysozyme-like_dom_sf"/>
</dbReference>
<keyword evidence="12" id="KW-0378">Hydrolase</keyword>
<evidence type="ECO:0000256" key="23">
    <source>
        <dbReference type="PIRNR" id="PIRNR002799"/>
    </source>
</evidence>
<dbReference type="OrthoDB" id="9766909at2"/>
<dbReference type="SUPFAM" id="SSF53955">
    <property type="entry name" value="Lysozyme-like"/>
    <property type="match status" value="1"/>
</dbReference>
<evidence type="ECO:0000256" key="4">
    <source>
        <dbReference type="ARBA" id="ARBA00007090"/>
    </source>
</evidence>
<dbReference type="NCBIfam" id="TIGR02071">
    <property type="entry name" value="PBP_1b"/>
    <property type="match status" value="1"/>
</dbReference>
<keyword evidence="13 23" id="KW-0133">Cell shape</keyword>
<reference evidence="30 32" key="2">
    <citation type="submission" date="2018-06" db="EMBL/GenBank/DDBJ databases">
        <title>Genomic Encyclopedia of Type Strains, Phase III (KMG-III): the genomes of soil and plant-associated and newly described type strains.</title>
        <authorList>
            <person name="Whitman W."/>
        </authorList>
    </citation>
    <scope>NUCLEOTIDE SEQUENCE [LARGE SCALE GENOMIC DNA]</scope>
    <source>
        <strain evidence="30 32">CGMCC 1.15366</strain>
    </source>
</reference>
<dbReference type="InterPro" id="IPR001460">
    <property type="entry name" value="PCN-bd_Tpept"/>
</dbReference>
<proteinExistence type="inferred from homology"/>
<feature type="active site" description="Proton donor; for transglycosylase activity" evidence="24">
    <location>
        <position position="201"/>
    </location>
</feature>
<dbReference type="InterPro" id="IPR001264">
    <property type="entry name" value="Glyco_trans_51"/>
</dbReference>
<feature type="region of interest" description="Disordered" evidence="25">
    <location>
        <begin position="1"/>
        <end position="21"/>
    </location>
</feature>
<keyword evidence="14 23" id="KW-0573">Peptidoglycan synthesis</keyword>
<gene>
    <name evidence="31" type="primary">mrcB</name>
    <name evidence="30" type="ORF">B0I24_11254</name>
    <name evidence="31" type="ORF">CWE07_11365</name>
</gene>
<evidence type="ECO:0000256" key="15">
    <source>
        <dbReference type="ARBA" id="ARBA00023136"/>
    </source>
</evidence>
<evidence type="ECO:0000256" key="9">
    <source>
        <dbReference type="ARBA" id="ARBA00022670"/>
    </source>
</evidence>
<feature type="domain" description="Penicillin-binding protein transpeptidase" evidence="27">
    <location>
        <begin position="437"/>
        <end position="683"/>
    </location>
</feature>
<comment type="caution">
    <text evidence="30">The sequence shown here is derived from an EMBL/GenBank/DDBJ whole genome shotgun (WGS) entry which is preliminary data.</text>
</comment>
<evidence type="ECO:0000256" key="10">
    <source>
        <dbReference type="ARBA" id="ARBA00022676"/>
    </source>
</evidence>
<dbReference type="PIRSF" id="PIRSF002799">
    <property type="entry name" value="PBP_1b"/>
    <property type="match status" value="1"/>
</dbReference>
<dbReference type="GO" id="GO:0046677">
    <property type="term" value="P:response to antibiotic"/>
    <property type="evidence" value="ECO:0007669"/>
    <property type="project" value="UniProtKB-UniRule"/>
</dbReference>
<evidence type="ECO:0000256" key="13">
    <source>
        <dbReference type="ARBA" id="ARBA00022960"/>
    </source>
</evidence>
<dbReference type="EMBL" id="PIPK01000011">
    <property type="protein sequence ID" value="RUO22176.1"/>
    <property type="molecule type" value="Genomic_DNA"/>
</dbReference>
<dbReference type="EMBL" id="QLMD01000012">
    <property type="protein sequence ID" value="RAJ94968.1"/>
    <property type="molecule type" value="Genomic_DNA"/>
</dbReference>
<dbReference type="InterPro" id="IPR050396">
    <property type="entry name" value="Glycosyltr_51/Transpeptidase"/>
</dbReference>
<sequence length="790" mass="89540">MAKASKTKSSKPTGKKAQAPVKGRRRRWLLALAAKLMLVVAVLGAFYTIYLDAQVRDRFEANRYQAPALLYSRALWLSPHANVSYARVKAELEALAYSPSAVARQQGEYNEQRQSDGRTILLHRRAFDFADGFEPSQRLLLRFRDDRLHQVLAWPSQQVLTEARLEPQLIGRFAADSGEDRLLVSLEQVPQLMRDTLLLIEDQDFYQHHGVKPTAIARAALVNLRAGRTVQGGSTLTQQLVKNMYLTHDQNLWRKANEAIMALSLDFHFDKDEILEAYFNEVYFGQDRGHAIHGVGLASQYFFGRSVEDLSVAEIALLVGMVKGPSLYDPRRRPENAERRRELVLKLMYEHNLITQVQYLSALEDTLVRRQSTRLVLGERPDYVDLVQRELRQLVPGREWQQTGLRVFTYYDPYIQQQAELAMTTRGGRVDSPDIQGAMVVSDYQQGVVRALVGNIGQQRGGFNRALDARRPIGSLVKPFTFALALENSSQYRLESMLDDSPITLIDERQREWSPRNFDGEFKGPVTLYQSFIESRNLPAVRLGLDVGVERVRERLYAAGFDESTHAYPSLTLGAVDMSPLQVSQIYSALANRGIQQRLTSIEAVYTHWNQPLYQQQRRAQEVFSTQSAYLTDYALQGVMREGTGRSIRQYVSPAGLAGKTGSTNELRDSWFVSYDNQHVVTVWLGGDDNQSIGLSGATGALPVAGDFWQRLQPQAITRERPYGLQSGAFDRLTGIAVSLECETAYHLPSAVYQAPTRRRCSPMDSQQEQSEEQEESRSWFQRVFGRRGN</sequence>
<keyword evidence="11 23" id="KW-0808">Transferase</keyword>
<dbReference type="GO" id="GO:0030288">
    <property type="term" value="C:outer membrane-bounded periplasmic space"/>
    <property type="evidence" value="ECO:0007669"/>
    <property type="project" value="TreeGrafter"/>
</dbReference>
<evidence type="ECO:0000259" key="29">
    <source>
        <dbReference type="Pfam" id="PF14814"/>
    </source>
</evidence>
<keyword evidence="18 23" id="KW-0961">Cell wall biogenesis/degradation</keyword>
<comment type="subcellular location">
    <subcellularLocation>
        <location evidence="2">Cell membrane</location>
    </subcellularLocation>
</comment>
<comment type="catalytic activity">
    <reaction evidence="21">
        <text>[GlcNAc-(1-&gt;4)-Mur2Ac(oyl-L-Ala-gamma-D-Glu-L-Lys-D-Ala-D-Ala)](n)-di-trans,octa-cis-undecaprenyl diphosphate + beta-D-GlcNAc-(1-&gt;4)-Mur2Ac(oyl-L-Ala-gamma-D-Glu-L-Lys-D-Ala-D-Ala)-di-trans,octa-cis-undecaprenyl diphosphate = [GlcNAc-(1-&gt;4)-Mur2Ac(oyl-L-Ala-gamma-D-Glu-L-Lys-D-Ala-D-Ala)](n+1)-di-trans,octa-cis-undecaprenyl diphosphate + di-trans,octa-cis-undecaprenyl diphosphate + H(+)</text>
        <dbReference type="Rhea" id="RHEA:23708"/>
        <dbReference type="Rhea" id="RHEA-COMP:9602"/>
        <dbReference type="Rhea" id="RHEA-COMP:9603"/>
        <dbReference type="ChEBI" id="CHEBI:15378"/>
        <dbReference type="ChEBI" id="CHEBI:58405"/>
        <dbReference type="ChEBI" id="CHEBI:60033"/>
        <dbReference type="ChEBI" id="CHEBI:78435"/>
        <dbReference type="EC" id="2.4.99.28"/>
    </reaction>
</comment>
<feature type="active site" description="Acyl-ester intermediate; for transpeptidase activity" evidence="24">
    <location>
        <position position="475"/>
    </location>
</feature>
<dbReference type="GO" id="GO:0006508">
    <property type="term" value="P:proteolysis"/>
    <property type="evidence" value="ECO:0007669"/>
    <property type="project" value="UniProtKB-KW"/>
</dbReference>
<dbReference type="AlphaFoldDB" id="A0A327WUR9"/>
<name>A0A327WUR9_9GAMM</name>
<keyword evidence="15 26" id="KW-0472">Membrane</keyword>
<dbReference type="InterPro" id="IPR028166">
    <property type="entry name" value="UB2H"/>
</dbReference>
<evidence type="ECO:0000259" key="28">
    <source>
        <dbReference type="Pfam" id="PF00912"/>
    </source>
</evidence>
<accession>A0A327WUR9</accession>
<feature type="domain" description="Glycosyl transferase family 51" evidence="28">
    <location>
        <begin position="170"/>
        <end position="348"/>
    </location>
</feature>
<dbReference type="FunFam" id="1.10.3810.10:FF:000001">
    <property type="entry name" value="Penicillin-binding protein 1A"/>
    <property type="match status" value="1"/>
</dbReference>
<dbReference type="UniPathway" id="UPA00219"/>
<dbReference type="PANTHER" id="PTHR32282">
    <property type="entry name" value="BINDING PROTEIN TRANSPEPTIDASE, PUTATIVE-RELATED"/>
    <property type="match status" value="1"/>
</dbReference>
<keyword evidence="26" id="KW-1133">Transmembrane helix</keyword>
<dbReference type="RefSeq" id="WP_111570085.1">
    <property type="nucleotide sequence ID" value="NZ_PIPK01000011.1"/>
</dbReference>
<evidence type="ECO:0000313" key="32">
    <source>
        <dbReference type="Proteomes" id="UP000249203"/>
    </source>
</evidence>
<evidence type="ECO:0000256" key="6">
    <source>
        <dbReference type="ARBA" id="ARBA00018637"/>
    </source>
</evidence>
<evidence type="ECO:0000256" key="7">
    <source>
        <dbReference type="ARBA" id="ARBA00022475"/>
    </source>
</evidence>
<evidence type="ECO:0000256" key="14">
    <source>
        <dbReference type="ARBA" id="ARBA00022984"/>
    </source>
</evidence>
<dbReference type="Gene3D" id="3.40.710.10">
    <property type="entry name" value="DD-peptidase/beta-lactamase superfamily"/>
    <property type="match status" value="1"/>
</dbReference>
<evidence type="ECO:0000256" key="18">
    <source>
        <dbReference type="ARBA" id="ARBA00023316"/>
    </source>
</evidence>
<dbReference type="GO" id="GO:0071555">
    <property type="term" value="P:cell wall organization"/>
    <property type="evidence" value="ECO:0007669"/>
    <property type="project" value="UniProtKB-UniRule"/>
</dbReference>
<evidence type="ECO:0000256" key="25">
    <source>
        <dbReference type="SAM" id="MobiDB-lite"/>
    </source>
</evidence>
<evidence type="ECO:0000259" key="27">
    <source>
        <dbReference type="Pfam" id="PF00905"/>
    </source>
</evidence>
<dbReference type="InterPro" id="IPR011813">
    <property type="entry name" value="PBP_1b"/>
</dbReference>
<evidence type="ECO:0000313" key="31">
    <source>
        <dbReference type="EMBL" id="RUO22176.1"/>
    </source>
</evidence>
<evidence type="ECO:0000256" key="11">
    <source>
        <dbReference type="ARBA" id="ARBA00022679"/>
    </source>
</evidence>
<dbReference type="Proteomes" id="UP000249203">
    <property type="component" value="Unassembled WGS sequence"/>
</dbReference>
<evidence type="ECO:0000256" key="12">
    <source>
        <dbReference type="ARBA" id="ARBA00022801"/>
    </source>
</evidence>
<evidence type="ECO:0000313" key="33">
    <source>
        <dbReference type="Proteomes" id="UP000287865"/>
    </source>
</evidence>
<keyword evidence="10 23" id="KW-0328">Glycosyltransferase</keyword>
<keyword evidence="26" id="KW-0812">Transmembrane</keyword>
<evidence type="ECO:0000256" key="8">
    <source>
        <dbReference type="ARBA" id="ARBA00022645"/>
    </source>
</evidence>